<evidence type="ECO:0000256" key="8">
    <source>
        <dbReference type="SAM" id="Phobius"/>
    </source>
</evidence>
<dbReference type="EMBL" id="JANHAX010000007">
    <property type="protein sequence ID" value="MDQ2092189.1"/>
    <property type="molecule type" value="Genomic_DNA"/>
</dbReference>
<feature type="transmembrane region" description="Helical" evidence="8">
    <location>
        <begin position="352"/>
        <end position="372"/>
    </location>
</feature>
<dbReference type="AlphaFoldDB" id="A0AAE3WGG8"/>
<dbReference type="Proteomes" id="UP001226762">
    <property type="component" value="Unassembled WGS sequence"/>
</dbReference>
<keyword evidence="5 8" id="KW-1133">Transmembrane helix</keyword>
<evidence type="ECO:0008006" key="11">
    <source>
        <dbReference type="Google" id="ProtNLM"/>
    </source>
</evidence>
<dbReference type="GO" id="GO:0007035">
    <property type="term" value="P:vacuolar acidification"/>
    <property type="evidence" value="ECO:0007669"/>
    <property type="project" value="TreeGrafter"/>
</dbReference>
<feature type="transmembrane region" description="Helical" evidence="8">
    <location>
        <begin position="514"/>
        <end position="541"/>
    </location>
</feature>
<dbReference type="GO" id="GO:0016471">
    <property type="term" value="C:vacuolar proton-transporting V-type ATPase complex"/>
    <property type="evidence" value="ECO:0007669"/>
    <property type="project" value="TreeGrafter"/>
</dbReference>
<keyword evidence="7 8" id="KW-0472">Membrane</keyword>
<evidence type="ECO:0000256" key="2">
    <source>
        <dbReference type="ARBA" id="ARBA00009904"/>
    </source>
</evidence>
<proteinExistence type="inferred from homology"/>
<evidence type="ECO:0000256" key="1">
    <source>
        <dbReference type="ARBA" id="ARBA00004141"/>
    </source>
</evidence>
<reference evidence="9" key="1">
    <citation type="submission" date="2022-07" db="EMBL/GenBank/DDBJ databases">
        <authorList>
            <person name="Otstavnykh N."/>
            <person name="Isaeva M."/>
            <person name="Bystritskaya E."/>
        </authorList>
    </citation>
    <scope>NUCLEOTIDE SEQUENCE</scope>
    <source>
        <strain evidence="9">KCTC 52189</strain>
    </source>
</reference>
<feature type="transmembrane region" description="Helical" evidence="8">
    <location>
        <begin position="547"/>
        <end position="571"/>
    </location>
</feature>
<protein>
    <recommendedName>
        <fullName evidence="11">V-type ATP synthase subunit I</fullName>
    </recommendedName>
</protein>
<keyword evidence="10" id="KW-1185">Reference proteome</keyword>
<sequence>MLRARATHWFEIITTQRDMAAVMQVLAETGAVELEAHPLQGVQPVLPQLDAFFEEFAALEKKYGRYWPPREASVKWRDEEPAALLERILENLRVWVKQAGPAIEDSQRFETRAGELKMLRDLVEAAGGFPFAGLPADGAGILARAIYHVKAETPAVTAPGGLLVQGFPARDGEFLVAIGEARDMATFRGEMAALRARELHLPEVVADDRAKADADPLAGLDAALAENAAEERAARDRIEVVSRALGLGDMLARVALFRWLREHRANLQGTDWTLRITGWIDPDQARAVEAALDAAGVDTVLSLGDANAGQAPMLLSNPGWLKPFEFFPRLLGMPGAGEADPSLVTALIAPLMFGYMFGDVGQGAVLLAIGLWGRKQYPLLALLVPGGVMAMVFGLLFGSVFSREDILPALWLHPLQEPLTVLGVALAMGIVFLLGGVLLDAVQAVWTGRLKSWLYANTGIMLAYLAVLAAFFEPALIWGVPLGLVLAVAGARDETGQMTAGAVARALGEYLESLMRLLVSSVSFSRVGAFALAHAGLSAAIVGMADAAAGAVGLVVLVLGNVLIIALEGLVTGIQITRLVLFEFFTRFFKAGGREFHPLSFPDHDFSAKNGDAT</sequence>
<evidence type="ECO:0000256" key="3">
    <source>
        <dbReference type="ARBA" id="ARBA00022448"/>
    </source>
</evidence>
<evidence type="ECO:0000256" key="7">
    <source>
        <dbReference type="ARBA" id="ARBA00023136"/>
    </source>
</evidence>
<dbReference type="InterPro" id="IPR002490">
    <property type="entry name" value="V-ATPase_116kDa_su"/>
</dbReference>
<evidence type="ECO:0000256" key="6">
    <source>
        <dbReference type="ARBA" id="ARBA00023065"/>
    </source>
</evidence>
<dbReference type="GO" id="GO:0033179">
    <property type="term" value="C:proton-transporting V-type ATPase, V0 domain"/>
    <property type="evidence" value="ECO:0007669"/>
    <property type="project" value="InterPro"/>
</dbReference>
<gene>
    <name evidence="9" type="ORF">NO357_19980</name>
</gene>
<feature type="transmembrane region" description="Helical" evidence="8">
    <location>
        <begin position="379"/>
        <end position="401"/>
    </location>
</feature>
<keyword evidence="3" id="KW-0813">Transport</keyword>
<keyword evidence="4 8" id="KW-0812">Transmembrane</keyword>
<evidence type="ECO:0000313" key="9">
    <source>
        <dbReference type="EMBL" id="MDQ2092189.1"/>
    </source>
</evidence>
<dbReference type="GO" id="GO:0051117">
    <property type="term" value="F:ATPase binding"/>
    <property type="evidence" value="ECO:0007669"/>
    <property type="project" value="TreeGrafter"/>
</dbReference>
<dbReference type="PANTHER" id="PTHR11629:SF63">
    <property type="entry name" value="V-TYPE PROTON ATPASE SUBUNIT A"/>
    <property type="match status" value="1"/>
</dbReference>
<evidence type="ECO:0000256" key="4">
    <source>
        <dbReference type="ARBA" id="ARBA00022692"/>
    </source>
</evidence>
<evidence type="ECO:0000256" key="5">
    <source>
        <dbReference type="ARBA" id="ARBA00022989"/>
    </source>
</evidence>
<organism evidence="9 10">
    <name type="scientific">Marimonas arenosa</name>
    <dbReference type="NCBI Taxonomy" id="1795305"/>
    <lineage>
        <taxon>Bacteria</taxon>
        <taxon>Pseudomonadati</taxon>
        <taxon>Pseudomonadota</taxon>
        <taxon>Alphaproteobacteria</taxon>
        <taxon>Rhodobacterales</taxon>
        <taxon>Paracoccaceae</taxon>
        <taxon>Marimonas</taxon>
    </lineage>
</organism>
<dbReference type="PANTHER" id="PTHR11629">
    <property type="entry name" value="VACUOLAR PROTON ATPASES"/>
    <property type="match status" value="1"/>
</dbReference>
<reference evidence="9" key="2">
    <citation type="submission" date="2023-02" db="EMBL/GenBank/DDBJ databases">
        <title>'Rhodoalgimonas zhirmunskyi' gen. nov., isolated from a red alga.</title>
        <authorList>
            <person name="Nedashkovskaya O.I."/>
            <person name="Otstavnykh N.Y."/>
            <person name="Bystritskaya E.P."/>
            <person name="Balabanova L.A."/>
            <person name="Isaeva M.P."/>
        </authorList>
    </citation>
    <scope>NUCLEOTIDE SEQUENCE</scope>
    <source>
        <strain evidence="9">KCTC 52189</strain>
    </source>
</reference>
<comment type="subcellular location">
    <subcellularLocation>
        <location evidence="1">Membrane</location>
        <topology evidence="1">Multi-pass membrane protein</topology>
    </subcellularLocation>
</comment>
<dbReference type="GO" id="GO:0046961">
    <property type="term" value="F:proton-transporting ATPase activity, rotational mechanism"/>
    <property type="evidence" value="ECO:0007669"/>
    <property type="project" value="InterPro"/>
</dbReference>
<feature type="transmembrane region" description="Helical" evidence="8">
    <location>
        <begin position="421"/>
        <end position="441"/>
    </location>
</feature>
<evidence type="ECO:0000313" key="10">
    <source>
        <dbReference type="Proteomes" id="UP001226762"/>
    </source>
</evidence>
<comment type="caution">
    <text evidence="9">The sequence shown here is derived from an EMBL/GenBank/DDBJ whole genome shotgun (WGS) entry which is preliminary data.</text>
</comment>
<keyword evidence="6" id="KW-0406">Ion transport</keyword>
<accession>A0AAE3WGG8</accession>
<dbReference type="RefSeq" id="WP_306737490.1">
    <property type="nucleotide sequence ID" value="NZ_JANHAX010000007.1"/>
</dbReference>
<name>A0AAE3WGG8_9RHOB</name>
<comment type="similarity">
    <text evidence="2">Belongs to the V-ATPase 116 kDa subunit family.</text>
</comment>